<dbReference type="InterPro" id="IPR007711">
    <property type="entry name" value="HigB-1"/>
</dbReference>
<dbReference type="SUPFAM" id="SSF143011">
    <property type="entry name" value="RelE-like"/>
    <property type="match status" value="1"/>
</dbReference>
<protein>
    <submittedName>
        <fullName evidence="1">Type II toxin-antitoxin system RelE/ParE family toxin</fullName>
    </submittedName>
</protein>
<comment type="caution">
    <text evidence="1">The sequence shown here is derived from an EMBL/GenBank/DDBJ whole genome shotgun (WGS) entry which is preliminary data.</text>
</comment>
<accession>A0A7V6A4U0</accession>
<reference evidence="1" key="1">
    <citation type="journal article" date="2020" name="mSystems">
        <title>Genome- and Community-Level Interaction Insights into Carbon Utilization and Element Cycling Functions of Hydrothermarchaeota in Hydrothermal Sediment.</title>
        <authorList>
            <person name="Zhou Z."/>
            <person name="Liu Y."/>
            <person name="Xu W."/>
            <person name="Pan J."/>
            <person name="Luo Z.H."/>
            <person name="Li M."/>
        </authorList>
    </citation>
    <scope>NUCLEOTIDE SEQUENCE [LARGE SCALE GENOMIC DNA]</scope>
    <source>
        <strain evidence="1">SpSt-767</strain>
    </source>
</reference>
<dbReference type="PANTHER" id="PTHR40266">
    <property type="entry name" value="TOXIN HIGB-1"/>
    <property type="match status" value="1"/>
</dbReference>
<proteinExistence type="predicted"/>
<gene>
    <name evidence="1" type="ORF">ENV52_11375</name>
</gene>
<dbReference type="EMBL" id="DTGR01000178">
    <property type="protein sequence ID" value="HHS30287.1"/>
    <property type="molecule type" value="Genomic_DNA"/>
</dbReference>
<dbReference type="InterPro" id="IPR035093">
    <property type="entry name" value="RelE/ParE_toxin_dom_sf"/>
</dbReference>
<organism evidence="1">
    <name type="scientific">Desulfobacca acetoxidans</name>
    <dbReference type="NCBI Taxonomy" id="60893"/>
    <lineage>
        <taxon>Bacteria</taxon>
        <taxon>Pseudomonadati</taxon>
        <taxon>Thermodesulfobacteriota</taxon>
        <taxon>Desulfobaccia</taxon>
        <taxon>Desulfobaccales</taxon>
        <taxon>Desulfobaccaceae</taxon>
        <taxon>Desulfobacca</taxon>
    </lineage>
</organism>
<dbReference type="AlphaFoldDB" id="A0A7V6A4U0"/>
<dbReference type="PANTHER" id="PTHR40266:SF2">
    <property type="entry name" value="TOXIN HIGB-1"/>
    <property type="match status" value="1"/>
</dbReference>
<name>A0A7V6A4U0_9BACT</name>
<evidence type="ECO:0000313" key="1">
    <source>
        <dbReference type="EMBL" id="HHS30287.1"/>
    </source>
</evidence>
<sequence>MIKTFAQPWLEEFWHSGKHKRVPSELEARLLRKMDMLNRAVARKDLQAPPSNRLHALHGDREGQRAIAVSGSWRLCFRFEEGNVFDLELVQYH</sequence>
<dbReference type="Pfam" id="PF05015">
    <property type="entry name" value="HigB-like_toxin"/>
    <property type="match status" value="1"/>
</dbReference>
<dbReference type="Gene3D" id="3.30.2310.20">
    <property type="entry name" value="RelE-like"/>
    <property type="match status" value="1"/>
</dbReference>